<accession>A0A1J5PYD8</accession>
<dbReference type="GO" id="GO:0015689">
    <property type="term" value="P:molybdate ion transport"/>
    <property type="evidence" value="ECO:0007669"/>
    <property type="project" value="InterPro"/>
</dbReference>
<name>A0A1J5PYD8_9ZZZZ</name>
<comment type="caution">
    <text evidence="3">The sequence shown here is derived from an EMBL/GenBank/DDBJ whole genome shotgun (WGS) entry which is preliminary data.</text>
</comment>
<dbReference type="AlphaFoldDB" id="A0A1J5PYD8"/>
<keyword evidence="1" id="KW-0500">Molybdenum</keyword>
<dbReference type="InterPro" id="IPR008995">
    <property type="entry name" value="Mo/tungstate-bd_C_term_dom"/>
</dbReference>
<dbReference type="EMBL" id="MLJW01005188">
    <property type="protein sequence ID" value="OIQ68645.1"/>
    <property type="molecule type" value="Genomic_DNA"/>
</dbReference>
<organism evidence="3">
    <name type="scientific">mine drainage metagenome</name>
    <dbReference type="NCBI Taxonomy" id="410659"/>
    <lineage>
        <taxon>unclassified sequences</taxon>
        <taxon>metagenomes</taxon>
        <taxon>ecological metagenomes</taxon>
    </lineage>
</organism>
<evidence type="ECO:0000256" key="1">
    <source>
        <dbReference type="ARBA" id="ARBA00022505"/>
    </source>
</evidence>
<protein>
    <submittedName>
        <fullName evidence="3">Molybdenum-pterin-binding protein MopA</fullName>
    </submittedName>
</protein>
<proteinExistence type="predicted"/>
<dbReference type="InterPro" id="IPR004606">
    <property type="entry name" value="Mop_domain"/>
</dbReference>
<evidence type="ECO:0000313" key="3">
    <source>
        <dbReference type="EMBL" id="OIQ68645.1"/>
    </source>
</evidence>
<evidence type="ECO:0000259" key="2">
    <source>
        <dbReference type="PROSITE" id="PS51866"/>
    </source>
</evidence>
<gene>
    <name evidence="3" type="primary">mopA_12</name>
    <name evidence="3" type="ORF">GALL_497590</name>
</gene>
<feature type="domain" description="Mop" evidence="2">
    <location>
        <begin position="3"/>
        <end position="69"/>
    </location>
</feature>
<dbReference type="Pfam" id="PF03459">
    <property type="entry name" value="TOBE"/>
    <property type="match status" value="1"/>
</dbReference>
<sequence length="71" mass="7362">MPRTSARNTLCGKVKTVHTGAVNTEVVLQLAGGTELVVMITTGSEKKLDLKPGDAACALIKANLVILGVDE</sequence>
<dbReference type="InterPro" id="IPR005116">
    <property type="entry name" value="Transp-assoc_OB_typ1"/>
</dbReference>
<dbReference type="Gene3D" id="2.40.50.100">
    <property type="match status" value="1"/>
</dbReference>
<reference evidence="3" key="1">
    <citation type="submission" date="2016-10" db="EMBL/GenBank/DDBJ databases">
        <title>Sequence of Gallionella enrichment culture.</title>
        <authorList>
            <person name="Poehlein A."/>
            <person name="Muehling M."/>
            <person name="Daniel R."/>
        </authorList>
    </citation>
    <scope>NUCLEOTIDE SEQUENCE</scope>
</reference>
<dbReference type="SUPFAM" id="SSF50331">
    <property type="entry name" value="MOP-like"/>
    <property type="match status" value="1"/>
</dbReference>
<dbReference type="PROSITE" id="PS51866">
    <property type="entry name" value="MOP"/>
    <property type="match status" value="1"/>
</dbReference>
<dbReference type="NCBIfam" id="TIGR00638">
    <property type="entry name" value="Mop"/>
    <property type="match status" value="1"/>
</dbReference>